<protein>
    <submittedName>
        <fullName evidence="12">Uncharacterized protein, isoform B</fullName>
    </submittedName>
    <submittedName>
        <fullName evidence="11">Uncharacterized protein, isoform C</fullName>
    </submittedName>
</protein>
<dbReference type="KEGG" id="dvi:6625613"/>
<dbReference type="InterPro" id="IPR008276">
    <property type="entry name" value="C_nuclsd_transpt"/>
</dbReference>
<feature type="domain" description="Concentrative nucleoside transporter N-terminal" evidence="8">
    <location>
        <begin position="193"/>
        <end position="262"/>
    </location>
</feature>
<evidence type="ECO:0000256" key="4">
    <source>
        <dbReference type="ARBA" id="ARBA00022692"/>
    </source>
</evidence>
<dbReference type="GO" id="GO:0005415">
    <property type="term" value="F:nucleoside:sodium symporter activity"/>
    <property type="evidence" value="ECO:0007669"/>
    <property type="project" value="TreeGrafter"/>
</dbReference>
<evidence type="ECO:0000256" key="3">
    <source>
        <dbReference type="ARBA" id="ARBA00022475"/>
    </source>
</evidence>
<reference evidence="11 13" key="1">
    <citation type="journal article" date="2007" name="Nature">
        <title>Evolution of genes and genomes on the Drosophila phylogeny.</title>
        <authorList>
            <consortium name="Drosophila 12 Genomes Consortium"/>
            <person name="Clark A.G."/>
            <person name="Eisen M.B."/>
            <person name="Smith D.R."/>
            <person name="Bergman C.M."/>
            <person name="Oliver B."/>
            <person name="Markow T.A."/>
            <person name="Kaufman T.C."/>
            <person name="Kellis M."/>
            <person name="Gelbart W."/>
            <person name="Iyer V.N."/>
            <person name="Pollard D.A."/>
            <person name="Sackton T.B."/>
            <person name="Larracuente A.M."/>
            <person name="Singh N.D."/>
            <person name="Abad J.P."/>
            <person name="Abt D.N."/>
            <person name="Adryan B."/>
            <person name="Aguade M."/>
            <person name="Akashi H."/>
            <person name="Anderson W.W."/>
            <person name="Aquadro C.F."/>
            <person name="Ardell D.H."/>
            <person name="Arguello R."/>
            <person name="Artieri C.G."/>
            <person name="Barbash D.A."/>
            <person name="Barker D."/>
            <person name="Barsanti P."/>
            <person name="Batterham P."/>
            <person name="Batzoglou S."/>
            <person name="Begun D."/>
            <person name="Bhutkar A."/>
            <person name="Blanco E."/>
            <person name="Bosak S.A."/>
            <person name="Bradley R.K."/>
            <person name="Brand A.D."/>
            <person name="Brent M.R."/>
            <person name="Brooks A.N."/>
            <person name="Brown R.H."/>
            <person name="Butlin R.K."/>
            <person name="Caggese C."/>
            <person name="Calvi B.R."/>
            <person name="Bernardo de Carvalho A."/>
            <person name="Caspi A."/>
            <person name="Castrezana S."/>
            <person name="Celniker S.E."/>
            <person name="Chang J.L."/>
            <person name="Chapple C."/>
            <person name="Chatterji S."/>
            <person name="Chinwalla A."/>
            <person name="Civetta A."/>
            <person name="Clifton S.W."/>
            <person name="Comeron J.M."/>
            <person name="Costello J.C."/>
            <person name="Coyne J.A."/>
            <person name="Daub J."/>
            <person name="David R.G."/>
            <person name="Delcher A.L."/>
            <person name="Delehaunty K."/>
            <person name="Do C.B."/>
            <person name="Ebling H."/>
            <person name="Edwards K."/>
            <person name="Eickbush T."/>
            <person name="Evans J.D."/>
            <person name="Filipski A."/>
            <person name="Findeiss S."/>
            <person name="Freyhult E."/>
            <person name="Fulton L."/>
            <person name="Fulton R."/>
            <person name="Garcia A.C."/>
            <person name="Gardiner A."/>
            <person name="Garfield D.A."/>
            <person name="Garvin B.E."/>
            <person name="Gibson G."/>
            <person name="Gilbert D."/>
            <person name="Gnerre S."/>
            <person name="Godfrey J."/>
            <person name="Good R."/>
            <person name="Gotea V."/>
            <person name="Gravely B."/>
            <person name="Greenberg A.J."/>
            <person name="Griffiths-Jones S."/>
            <person name="Gross S."/>
            <person name="Guigo R."/>
            <person name="Gustafson E.A."/>
            <person name="Haerty W."/>
            <person name="Hahn M.W."/>
            <person name="Halligan D.L."/>
            <person name="Halpern A.L."/>
            <person name="Halter G.M."/>
            <person name="Han M.V."/>
            <person name="Heger A."/>
            <person name="Hillier L."/>
            <person name="Hinrichs A.S."/>
            <person name="Holmes I."/>
            <person name="Hoskins R.A."/>
            <person name="Hubisz M.J."/>
            <person name="Hultmark D."/>
            <person name="Huntley M.A."/>
            <person name="Jaffe D.B."/>
            <person name="Jagadeeshan S."/>
            <person name="Jeck W.R."/>
            <person name="Johnson J."/>
            <person name="Jones C.D."/>
            <person name="Jordan W.C."/>
            <person name="Karpen G.H."/>
            <person name="Kataoka E."/>
            <person name="Keightley P.D."/>
            <person name="Kheradpour P."/>
            <person name="Kirkness E.F."/>
            <person name="Koerich L.B."/>
            <person name="Kristiansen K."/>
            <person name="Kudrna D."/>
            <person name="Kulathinal R.J."/>
            <person name="Kumar S."/>
            <person name="Kwok R."/>
            <person name="Lander E."/>
            <person name="Langley C.H."/>
            <person name="Lapoint R."/>
            <person name="Lazzaro B.P."/>
            <person name="Lee S.J."/>
            <person name="Levesque L."/>
            <person name="Li R."/>
            <person name="Lin C.F."/>
            <person name="Lin M.F."/>
            <person name="Lindblad-Toh K."/>
            <person name="Llopart A."/>
            <person name="Long M."/>
            <person name="Low L."/>
            <person name="Lozovsky E."/>
            <person name="Lu J."/>
            <person name="Luo M."/>
            <person name="Machado C.A."/>
            <person name="Makalowski W."/>
            <person name="Marzo M."/>
            <person name="Matsuda M."/>
            <person name="Matzkin L."/>
            <person name="McAllister B."/>
            <person name="McBride C.S."/>
            <person name="McKernan B."/>
            <person name="McKernan K."/>
            <person name="Mendez-Lago M."/>
            <person name="Minx P."/>
            <person name="Mollenhauer M.U."/>
            <person name="Montooth K."/>
            <person name="Mount S.M."/>
            <person name="Mu X."/>
            <person name="Myers E."/>
            <person name="Negre B."/>
            <person name="Newfeld S."/>
            <person name="Nielsen R."/>
            <person name="Noor M.A."/>
            <person name="O'Grady P."/>
            <person name="Pachter L."/>
            <person name="Papaceit M."/>
            <person name="Parisi M.J."/>
            <person name="Parisi M."/>
            <person name="Parts L."/>
            <person name="Pedersen J.S."/>
            <person name="Pesole G."/>
            <person name="Phillippy A.M."/>
            <person name="Ponting C.P."/>
            <person name="Pop M."/>
            <person name="Porcelli D."/>
            <person name="Powell J.R."/>
            <person name="Prohaska S."/>
            <person name="Pruitt K."/>
            <person name="Puig M."/>
            <person name="Quesneville H."/>
            <person name="Ram K.R."/>
            <person name="Rand D."/>
            <person name="Rasmussen M.D."/>
            <person name="Reed L.K."/>
            <person name="Reenan R."/>
            <person name="Reily A."/>
            <person name="Remington K.A."/>
            <person name="Rieger T.T."/>
            <person name="Ritchie M.G."/>
            <person name="Robin C."/>
            <person name="Rogers Y.H."/>
            <person name="Rohde C."/>
            <person name="Rozas J."/>
            <person name="Rubenfield M.J."/>
            <person name="Ruiz A."/>
            <person name="Russo S."/>
            <person name="Salzberg S.L."/>
            <person name="Sanchez-Gracia A."/>
            <person name="Saranga D.J."/>
            <person name="Sato H."/>
            <person name="Schaeffer S.W."/>
            <person name="Schatz M.C."/>
            <person name="Schlenke T."/>
            <person name="Schwartz R."/>
            <person name="Segarra C."/>
            <person name="Singh R.S."/>
            <person name="Sirot L."/>
            <person name="Sirota M."/>
            <person name="Sisneros N.B."/>
            <person name="Smith C.D."/>
            <person name="Smith T.F."/>
            <person name="Spieth J."/>
            <person name="Stage D.E."/>
            <person name="Stark A."/>
            <person name="Stephan W."/>
            <person name="Strausberg R.L."/>
            <person name="Strempel S."/>
            <person name="Sturgill D."/>
            <person name="Sutton G."/>
            <person name="Sutton G.G."/>
            <person name="Tao W."/>
            <person name="Teichmann S."/>
            <person name="Tobari Y.N."/>
            <person name="Tomimura Y."/>
            <person name="Tsolas J.M."/>
            <person name="Valente V.L."/>
            <person name="Venter E."/>
            <person name="Venter J.C."/>
            <person name="Vicario S."/>
            <person name="Vieira F.G."/>
            <person name="Vilella A.J."/>
            <person name="Villasante A."/>
            <person name="Walenz B."/>
            <person name="Wang J."/>
            <person name="Wasserman M."/>
            <person name="Watts T."/>
            <person name="Wilson D."/>
            <person name="Wilson R.K."/>
            <person name="Wing R.A."/>
            <person name="Wolfner M.F."/>
            <person name="Wong A."/>
            <person name="Wong G.K."/>
            <person name="Wu C.I."/>
            <person name="Wu G."/>
            <person name="Yamamoto D."/>
            <person name="Yang H.P."/>
            <person name="Yang S.P."/>
            <person name="Yorke J.A."/>
            <person name="Yoshida K."/>
            <person name="Zdobnov E."/>
            <person name="Zhang P."/>
            <person name="Zhang Y."/>
            <person name="Zimin A.V."/>
            <person name="Baldwin J."/>
            <person name="Abdouelleil A."/>
            <person name="Abdulkadir J."/>
            <person name="Abebe A."/>
            <person name="Abera B."/>
            <person name="Abreu J."/>
            <person name="Acer S.C."/>
            <person name="Aftuck L."/>
            <person name="Alexander A."/>
            <person name="An P."/>
            <person name="Anderson E."/>
            <person name="Anderson S."/>
            <person name="Arachi H."/>
            <person name="Azer M."/>
            <person name="Bachantsang P."/>
            <person name="Barry A."/>
            <person name="Bayul T."/>
            <person name="Berlin A."/>
            <person name="Bessette D."/>
            <person name="Bloom T."/>
            <person name="Blye J."/>
            <person name="Boguslavskiy L."/>
            <person name="Bonnet C."/>
            <person name="Boukhgalter B."/>
            <person name="Bourzgui I."/>
            <person name="Brown A."/>
            <person name="Cahill P."/>
            <person name="Channer S."/>
            <person name="Cheshatsang Y."/>
            <person name="Chuda L."/>
            <person name="Citroen M."/>
            <person name="Collymore A."/>
            <person name="Cooke P."/>
            <person name="Costello M."/>
            <person name="D'Aco K."/>
            <person name="Daza R."/>
            <person name="De Haan G."/>
            <person name="DeGray S."/>
            <person name="DeMaso C."/>
            <person name="Dhargay N."/>
            <person name="Dooley K."/>
            <person name="Dooley E."/>
            <person name="Doricent M."/>
            <person name="Dorje P."/>
            <person name="Dorjee K."/>
            <person name="Dupes A."/>
            <person name="Elong R."/>
            <person name="Falk J."/>
            <person name="Farina A."/>
            <person name="Faro S."/>
            <person name="Ferguson D."/>
            <person name="Fisher S."/>
            <person name="Foley C.D."/>
            <person name="Franke A."/>
            <person name="Friedrich D."/>
            <person name="Gadbois L."/>
            <person name="Gearin G."/>
            <person name="Gearin C.R."/>
            <person name="Giannoukos G."/>
            <person name="Goode T."/>
            <person name="Graham J."/>
            <person name="Grandbois E."/>
            <person name="Grewal S."/>
            <person name="Gyaltsen K."/>
            <person name="Hafez N."/>
            <person name="Hagos B."/>
            <person name="Hall J."/>
            <person name="Henson C."/>
            <person name="Hollinger A."/>
            <person name="Honan T."/>
            <person name="Huard M.D."/>
            <person name="Hughes L."/>
            <person name="Hurhula B."/>
            <person name="Husby M.E."/>
            <person name="Kamat A."/>
            <person name="Kanga B."/>
            <person name="Kashin S."/>
            <person name="Khazanovich D."/>
            <person name="Kisner P."/>
            <person name="Lance K."/>
            <person name="Lara M."/>
            <person name="Lee W."/>
            <person name="Lennon N."/>
            <person name="Letendre F."/>
            <person name="LeVine R."/>
            <person name="Lipovsky A."/>
            <person name="Liu X."/>
            <person name="Liu J."/>
            <person name="Liu S."/>
            <person name="Lokyitsang T."/>
            <person name="Lokyitsang Y."/>
            <person name="Lubonja R."/>
            <person name="Lui A."/>
            <person name="MacDonald P."/>
            <person name="Magnisalis V."/>
            <person name="Maru K."/>
            <person name="Matthews C."/>
            <person name="McCusker W."/>
            <person name="McDonough S."/>
            <person name="Mehta T."/>
            <person name="Meldrim J."/>
            <person name="Meneus L."/>
            <person name="Mihai O."/>
            <person name="Mihalev A."/>
            <person name="Mihova T."/>
            <person name="Mittelman R."/>
            <person name="Mlenga V."/>
            <person name="Montmayeur A."/>
            <person name="Mulrain L."/>
            <person name="Navidi A."/>
            <person name="Naylor J."/>
            <person name="Negash T."/>
            <person name="Nguyen T."/>
            <person name="Nguyen N."/>
            <person name="Nicol R."/>
            <person name="Norbu C."/>
            <person name="Norbu N."/>
            <person name="Novod N."/>
            <person name="O'Neill B."/>
            <person name="Osman S."/>
            <person name="Markiewicz E."/>
            <person name="Oyono O.L."/>
            <person name="Patti C."/>
            <person name="Phunkhang P."/>
            <person name="Pierre F."/>
            <person name="Priest M."/>
            <person name="Raghuraman S."/>
            <person name="Rege F."/>
            <person name="Reyes R."/>
            <person name="Rise C."/>
            <person name="Rogov P."/>
            <person name="Ross K."/>
            <person name="Ryan E."/>
            <person name="Settipalli S."/>
            <person name="Shea T."/>
            <person name="Sherpa N."/>
            <person name="Shi L."/>
            <person name="Shih D."/>
            <person name="Sparrow T."/>
            <person name="Spaulding J."/>
            <person name="Stalker J."/>
            <person name="Stange-Thomann N."/>
            <person name="Stavropoulos S."/>
            <person name="Stone C."/>
            <person name="Strader C."/>
            <person name="Tesfaye S."/>
            <person name="Thomson T."/>
            <person name="Thoulutsang Y."/>
            <person name="Thoulutsang D."/>
            <person name="Topham K."/>
            <person name="Topping I."/>
            <person name="Tsamla T."/>
            <person name="Vassiliev H."/>
            <person name="Vo A."/>
            <person name="Wangchuk T."/>
            <person name="Wangdi T."/>
            <person name="Weiand M."/>
            <person name="Wilkinson J."/>
            <person name="Wilson A."/>
            <person name="Yadav S."/>
            <person name="Young G."/>
            <person name="Yu Q."/>
            <person name="Zembek L."/>
            <person name="Zhong D."/>
            <person name="Zimmer A."/>
            <person name="Zwirko Z."/>
            <person name="Jaffe D.B."/>
            <person name="Alvarez P."/>
            <person name="Brockman W."/>
            <person name="Butler J."/>
            <person name="Chin C."/>
            <person name="Gnerre S."/>
            <person name="Grabherr M."/>
            <person name="Kleber M."/>
            <person name="Mauceli E."/>
            <person name="MacCallum I."/>
        </authorList>
    </citation>
    <scope>NUCLEOTIDE SEQUENCE [LARGE SCALE GENOMIC DNA]</scope>
    <source>
        <strain evidence="11">TSC#15010-1051.87</strain>
        <strain evidence="13">Tucson 15010-1051.87</strain>
    </source>
</reference>
<dbReference type="GO" id="GO:0005886">
    <property type="term" value="C:plasma membrane"/>
    <property type="evidence" value="ECO:0007669"/>
    <property type="project" value="UniProtKB-SubCell"/>
</dbReference>
<organism evidence="11 13">
    <name type="scientific">Drosophila virilis</name>
    <name type="common">Fruit fly</name>
    <dbReference type="NCBI Taxonomy" id="7244"/>
    <lineage>
        <taxon>Eukaryota</taxon>
        <taxon>Metazoa</taxon>
        <taxon>Ecdysozoa</taxon>
        <taxon>Arthropoda</taxon>
        <taxon>Hexapoda</taxon>
        <taxon>Insecta</taxon>
        <taxon>Pterygota</taxon>
        <taxon>Neoptera</taxon>
        <taxon>Endopterygota</taxon>
        <taxon>Diptera</taxon>
        <taxon>Brachycera</taxon>
        <taxon>Muscomorpha</taxon>
        <taxon>Ephydroidea</taxon>
        <taxon>Drosophilidae</taxon>
        <taxon>Drosophila</taxon>
    </lineage>
</organism>
<comment type="subcellular location">
    <subcellularLocation>
        <location evidence="1">Cell membrane</location>
        <topology evidence="1">Multi-pass membrane protein</topology>
    </subcellularLocation>
</comment>
<sequence length="611" mass="67941">MDSKTSTGAINNAYELDHTDVGRSNPESHKTDYQVDYIHDQGPMQNDGGMETQNYKKLIRWIKIGFQIVLQIGIVGYFSYATYHYHDLNKYDCKYDINLPLCGIRFCTGYGMLVLLLGFIYLGLFYYLIFKPKLGRSLHKNFLHPASVRWHKFSRTRVVSIACIVILFILLAIFLFFETRKKPRKLISLVAPCFFTFCGYVFSTKRSAIKWRIVVTGITCQFLLGIFCIRWEVGRQIFECLGNKVATFLAYGTDGARFVFGDFLVGNDVFAFAILPVIFFFSFFISVLYYLGAMQWVVIKLGWILQAILGTTVCESVTAAANIFLGMSESPLLIRPYIHKLTKSEIHSIMVSGFATVSGTVMAAYLSFGASPAHLITSSVMAAPATLAISKLYMPETEVSQTSSDTIELEKSEDASLLDAASSGASNAVPIVLGIIANIVAFVAFVAFLNGVVSWLGFLVGHEEVDFEWIFSKIFIPLAWAMGVAPKDCDNIAKVIATKTIINEFVAYERLGELIENNRIEARSAGIATFAICGFANPSSLGILIGSLSAMAPKRRATITSVAFRAFIVGSIVCFISASFAGIFIQEEEQHEIYTKIFEKLGQRNVTKFKL</sequence>
<evidence type="ECO:0000256" key="2">
    <source>
        <dbReference type="ARBA" id="ARBA00009033"/>
    </source>
</evidence>
<dbReference type="OrthoDB" id="6075923at2759"/>
<keyword evidence="3" id="KW-1003">Cell membrane</keyword>
<dbReference type="Proteomes" id="UP000008792">
    <property type="component" value="Unassembled WGS sequence"/>
</dbReference>
<evidence type="ECO:0000259" key="9">
    <source>
        <dbReference type="Pfam" id="PF07662"/>
    </source>
</evidence>
<evidence type="ECO:0000313" key="13">
    <source>
        <dbReference type="Proteomes" id="UP000008792"/>
    </source>
</evidence>
<feature type="transmembrane region" description="Helical" evidence="7">
    <location>
        <begin position="562"/>
        <end position="585"/>
    </location>
</feature>
<feature type="transmembrane region" description="Helical" evidence="7">
    <location>
        <begin position="214"/>
        <end position="233"/>
    </location>
</feature>
<dbReference type="PANTHER" id="PTHR10590">
    <property type="entry name" value="SODIUM/NUCLEOSIDE COTRANSPORTER"/>
    <property type="match status" value="1"/>
</dbReference>
<dbReference type="InParanoid" id="B4LP54"/>
<dbReference type="InterPro" id="IPR011657">
    <property type="entry name" value="CNT_C_dom"/>
</dbReference>
<evidence type="ECO:0000256" key="7">
    <source>
        <dbReference type="SAM" id="Phobius"/>
    </source>
</evidence>
<dbReference type="Pfam" id="PF07662">
    <property type="entry name" value="Nucleos_tra2_C"/>
    <property type="match status" value="1"/>
</dbReference>
<reference evidence="11" key="3">
    <citation type="submission" date="2008-06" db="EMBL/GenBank/DDBJ databases">
        <authorList>
            <consortium name="FlyBase"/>
        </authorList>
    </citation>
    <scope>NUCLEOTIDE SEQUENCE</scope>
    <source>
        <strain evidence="11">TSC#15010-1051.87</strain>
    </source>
</reference>
<name>B4LP54_DROVI</name>
<feature type="transmembrane region" description="Helical" evidence="7">
    <location>
        <begin position="183"/>
        <end position="202"/>
    </location>
</feature>
<feature type="transmembrane region" description="Helical" evidence="7">
    <location>
        <begin position="64"/>
        <end position="83"/>
    </location>
</feature>
<dbReference type="Pfam" id="PF07670">
    <property type="entry name" value="Gate"/>
    <property type="match status" value="1"/>
</dbReference>
<dbReference type="SMR" id="B4LP54"/>
<reference evidence="11" key="2">
    <citation type="journal article" date="2008" name="Bioinformatics">
        <title>Assembly reconciliation.</title>
        <authorList>
            <person name="Zimin A.V."/>
            <person name="Smith D.R."/>
            <person name="Sutton G."/>
            <person name="Yorke J.A."/>
        </authorList>
    </citation>
    <scope>NUCLEOTIDE SEQUENCE</scope>
    <source>
        <strain evidence="11">TSC#15010-1051.87</strain>
    </source>
</reference>
<dbReference type="eggNOG" id="KOG3747">
    <property type="taxonomic scope" value="Eukaryota"/>
</dbReference>
<evidence type="ECO:0000259" key="8">
    <source>
        <dbReference type="Pfam" id="PF01773"/>
    </source>
</evidence>
<feature type="transmembrane region" description="Helical" evidence="7">
    <location>
        <begin position="103"/>
        <end position="130"/>
    </location>
</feature>
<proteinExistence type="inferred from homology"/>
<feature type="transmembrane region" description="Helical" evidence="7">
    <location>
        <begin position="158"/>
        <end position="177"/>
    </location>
</feature>
<feature type="transmembrane region" description="Helical" evidence="7">
    <location>
        <begin position="303"/>
        <end position="326"/>
    </location>
</feature>
<evidence type="ECO:0000256" key="1">
    <source>
        <dbReference type="ARBA" id="ARBA00004651"/>
    </source>
</evidence>
<feature type="domain" description="Nucleoside transporter/FeoB GTPase Gate" evidence="10">
    <location>
        <begin position="272"/>
        <end position="370"/>
    </location>
</feature>
<accession>B4LP54</accession>
<feature type="transmembrane region" description="Helical" evidence="7">
    <location>
        <begin position="346"/>
        <end position="368"/>
    </location>
</feature>
<feature type="transmembrane region" description="Helical" evidence="7">
    <location>
        <begin position="428"/>
        <end position="449"/>
    </location>
</feature>
<evidence type="ECO:0000313" key="11">
    <source>
        <dbReference type="EMBL" id="EDW62248.2"/>
    </source>
</evidence>
<keyword evidence="13" id="KW-1185">Reference proteome</keyword>
<dbReference type="Pfam" id="PF01773">
    <property type="entry name" value="Nucleos_tra2_N"/>
    <property type="match status" value="1"/>
</dbReference>
<dbReference type="EMBL" id="CH940648">
    <property type="protein sequence ID" value="EDW62248.2"/>
    <property type="molecule type" value="Genomic_DNA"/>
</dbReference>
<feature type="domain" description="Concentrative nucleoside transporter C-terminal" evidence="9">
    <location>
        <begin position="374"/>
        <end position="582"/>
    </location>
</feature>
<evidence type="ECO:0000256" key="5">
    <source>
        <dbReference type="ARBA" id="ARBA00022989"/>
    </source>
</evidence>
<dbReference type="AlphaFoldDB" id="B4LP54"/>
<keyword evidence="5 7" id="KW-1133">Transmembrane helix</keyword>
<dbReference type="HOGENOM" id="CLU_016813_3_1_1"/>
<keyword evidence="4 7" id="KW-0812">Transmembrane</keyword>
<dbReference type="PANTHER" id="PTHR10590:SF4">
    <property type="entry name" value="SOLUTE CARRIER FAMILY 28 MEMBER 3"/>
    <property type="match status" value="1"/>
</dbReference>
<dbReference type="InterPro" id="IPR002668">
    <property type="entry name" value="CNT_N_dom"/>
</dbReference>
<keyword evidence="6 7" id="KW-0472">Membrane</keyword>
<dbReference type="STRING" id="7244.B4LP54"/>
<dbReference type="EMBL" id="CH940648">
    <property type="protein sequence ID" value="KRF80516.1"/>
    <property type="molecule type" value="Genomic_DNA"/>
</dbReference>
<evidence type="ECO:0000313" key="12">
    <source>
        <dbReference type="EMBL" id="KRF80516.1"/>
    </source>
</evidence>
<evidence type="ECO:0000256" key="6">
    <source>
        <dbReference type="ARBA" id="ARBA00023136"/>
    </source>
</evidence>
<evidence type="ECO:0000259" key="10">
    <source>
        <dbReference type="Pfam" id="PF07670"/>
    </source>
</evidence>
<gene>
    <name evidence="11" type="primary">Dvir\GJ19856</name>
    <name evidence="11" type="ORF">Dvir_GJ19856</name>
</gene>
<comment type="similarity">
    <text evidence="2">Belongs to the concentrative nucleoside transporter (CNT) (TC 2.A.41) family.</text>
</comment>
<feature type="transmembrane region" description="Helical" evidence="7">
    <location>
        <begin position="269"/>
        <end position="291"/>
    </location>
</feature>
<dbReference type="InterPro" id="IPR011642">
    <property type="entry name" value="Gate_dom"/>
</dbReference>
<feature type="transmembrane region" description="Helical" evidence="7">
    <location>
        <begin position="527"/>
        <end position="550"/>
    </location>
</feature>